<evidence type="ECO:0000313" key="2">
    <source>
        <dbReference type="Proteomes" id="UP001156881"/>
    </source>
</evidence>
<accession>A0ABQ6DAU4</accession>
<keyword evidence="2" id="KW-1185">Reference proteome</keyword>
<dbReference type="Proteomes" id="UP001156881">
    <property type="component" value="Unassembled WGS sequence"/>
</dbReference>
<name>A0ABQ6DAU4_9HYPH</name>
<comment type="caution">
    <text evidence="1">The sequence shown here is derived from an EMBL/GenBank/DDBJ whole genome shotgun (WGS) entry which is preliminary data.</text>
</comment>
<organism evidence="1 2">
    <name type="scientific">Methylobacterium brachythecii</name>
    <dbReference type="NCBI Taxonomy" id="1176177"/>
    <lineage>
        <taxon>Bacteria</taxon>
        <taxon>Pseudomonadati</taxon>
        <taxon>Pseudomonadota</taxon>
        <taxon>Alphaproteobacteria</taxon>
        <taxon>Hyphomicrobiales</taxon>
        <taxon>Methylobacteriaceae</taxon>
        <taxon>Methylobacterium</taxon>
    </lineage>
</organism>
<protein>
    <submittedName>
        <fullName evidence="1">Uncharacterized protein</fullName>
    </submittedName>
</protein>
<dbReference type="EMBL" id="BSPG01000172">
    <property type="protein sequence ID" value="GLS47146.1"/>
    <property type="molecule type" value="Genomic_DNA"/>
</dbReference>
<reference evidence="2" key="1">
    <citation type="journal article" date="2019" name="Int. J. Syst. Evol. Microbiol.">
        <title>The Global Catalogue of Microorganisms (GCM) 10K type strain sequencing project: providing services to taxonomists for standard genome sequencing and annotation.</title>
        <authorList>
            <consortium name="The Broad Institute Genomics Platform"/>
            <consortium name="The Broad Institute Genome Sequencing Center for Infectious Disease"/>
            <person name="Wu L."/>
            <person name="Ma J."/>
        </authorList>
    </citation>
    <scope>NUCLEOTIDE SEQUENCE [LARGE SCALE GENOMIC DNA]</scope>
    <source>
        <strain evidence="2">NBRC 107710</strain>
    </source>
</reference>
<evidence type="ECO:0000313" key="1">
    <source>
        <dbReference type="EMBL" id="GLS47146.1"/>
    </source>
</evidence>
<proteinExistence type="predicted"/>
<sequence length="77" mass="8721">MGKPSLSGPSQEYKKIDLEMANEIFLRIFNELEIPSKYLGVTLFFIWSKSYGLKGKRFMGAIVLFPKNSIINAASMD</sequence>
<gene>
    <name evidence="1" type="ORF">GCM10007884_51560</name>
</gene>